<dbReference type="PATRIC" id="fig|2162.9.peg.1134"/>
<dbReference type="SMART" id="SM00849">
    <property type="entry name" value="Lactamase_B"/>
    <property type="match status" value="1"/>
</dbReference>
<name>A0A089ZHV6_METFO</name>
<dbReference type="KEGG" id="mfi:DSM1535_1107"/>
<evidence type="ECO:0000313" key="4">
    <source>
        <dbReference type="EMBL" id="MBF4474825.1"/>
    </source>
</evidence>
<dbReference type="InterPro" id="IPR050855">
    <property type="entry name" value="NDM-1-like"/>
</dbReference>
<dbReference type="EMBL" id="LN515531">
    <property type="protein sequence ID" value="CEA13448.1"/>
    <property type="molecule type" value="Genomic_DNA"/>
</dbReference>
<evidence type="ECO:0000313" key="3">
    <source>
        <dbReference type="EMBL" id="CEA13448.1"/>
    </source>
</evidence>
<dbReference type="EMBL" id="CP006933">
    <property type="protein sequence ID" value="AIS32970.1"/>
    <property type="molecule type" value="Genomic_DNA"/>
</dbReference>
<accession>A0A089ZHV6</accession>
<reference evidence="4" key="3">
    <citation type="submission" date="2020-10" db="EMBL/GenBank/DDBJ databases">
        <title>Dehalococcoides mccartyi of a TCE/Cr reducing biochatode.</title>
        <authorList>
            <person name="Matturro B."/>
        </authorList>
    </citation>
    <scope>NUCLEOTIDE SEQUENCE</scope>
    <source>
        <strain evidence="4">Bin2</strain>
    </source>
</reference>
<reference evidence="3" key="2">
    <citation type="submission" date="2014-08" db="EMBL/GenBank/DDBJ databases">
        <authorList>
            <person name="Wibberg D."/>
        </authorList>
    </citation>
    <scope>NUCLEOTIDE SEQUENCE</scope>
</reference>
<dbReference type="SUPFAM" id="SSF56281">
    <property type="entry name" value="Metallo-hydrolase/oxidoreductase"/>
    <property type="match status" value="1"/>
</dbReference>
<dbReference type="EMBL" id="JADIIL010000018">
    <property type="protein sequence ID" value="MBF4474825.1"/>
    <property type="molecule type" value="Genomic_DNA"/>
</dbReference>
<organism evidence="2 5">
    <name type="scientific">Methanobacterium formicicum</name>
    <dbReference type="NCBI Taxonomy" id="2162"/>
    <lineage>
        <taxon>Archaea</taxon>
        <taxon>Methanobacteriati</taxon>
        <taxon>Methanobacteriota</taxon>
        <taxon>Methanomada group</taxon>
        <taxon>Methanobacteria</taxon>
        <taxon>Methanobacteriales</taxon>
        <taxon>Methanobacteriaceae</taxon>
        <taxon>Methanobacterium</taxon>
    </lineage>
</organism>
<dbReference type="Proteomes" id="UP000606900">
    <property type="component" value="Unassembled WGS sequence"/>
</dbReference>
<dbReference type="OrthoDB" id="197151at2157"/>
<dbReference type="Proteomes" id="UP000029661">
    <property type="component" value="Chromosome"/>
</dbReference>
<dbReference type="InterPro" id="IPR001279">
    <property type="entry name" value="Metallo-B-lactamas"/>
</dbReference>
<dbReference type="AlphaFoldDB" id="A0A089ZHV6"/>
<sequence length="206" mass="22714">MSKLNNIIVIEGRGYDSNVYVFEDIIVDTGTGQNMEYILKSIKEAGTNINDLSLIVNTHNHYDHIGGNPYLDLEVAMHSRDARALEEGDEDALLATMFGKTMEKMVVQRKLEEGDKINDFEVILTPGHTPGSICLYDGETLISGDTVFSGGGFGRVDLGGNMGDMRRSLERLGKLDVQYLLPGHGPAVEEGSQHIRMANEMVKGFY</sequence>
<dbReference type="Pfam" id="PF00753">
    <property type="entry name" value="Lactamase_B"/>
    <property type="match status" value="1"/>
</dbReference>
<proteinExistence type="predicted"/>
<protein>
    <submittedName>
        <fullName evidence="4">MBL fold metallo-hydrolase</fullName>
    </submittedName>
    <submittedName>
        <fullName evidence="2">Metallo-beta-lactamase superfamily protein</fullName>
    </submittedName>
</protein>
<feature type="domain" description="Metallo-beta-lactamase" evidence="1">
    <location>
        <begin position="16"/>
        <end position="184"/>
    </location>
</feature>
<dbReference type="PANTHER" id="PTHR42951:SF4">
    <property type="entry name" value="ACYL-COENZYME A THIOESTERASE MBLAC2"/>
    <property type="match status" value="1"/>
</dbReference>
<dbReference type="STRING" id="2162.BRM9_2168"/>
<dbReference type="GO" id="GO:0016787">
    <property type="term" value="F:hydrolase activity"/>
    <property type="evidence" value="ECO:0007669"/>
    <property type="project" value="UniProtKB-KW"/>
</dbReference>
<dbReference type="CDD" id="cd06262">
    <property type="entry name" value="metallo-hydrolase-like_MBL-fold"/>
    <property type="match status" value="1"/>
</dbReference>
<keyword evidence="4" id="KW-0378">Hydrolase</keyword>
<dbReference type="RefSeq" id="WP_023992944.1">
    <property type="nucleotide sequence ID" value="NZ_CP006933.1"/>
</dbReference>
<gene>
    <name evidence="2" type="ORF">BRM9_2168</name>
    <name evidence="3" type="ORF">DSM1535_1107</name>
    <name evidence="4" type="ORF">ISP06_05060</name>
</gene>
<dbReference type="KEGG" id="mfc:BRM9_2168"/>
<dbReference type="PANTHER" id="PTHR42951">
    <property type="entry name" value="METALLO-BETA-LACTAMASE DOMAIN-CONTAINING"/>
    <property type="match status" value="1"/>
</dbReference>
<dbReference type="Gene3D" id="3.60.15.10">
    <property type="entry name" value="Ribonuclease Z/Hydroxyacylglutathione hydrolase-like"/>
    <property type="match status" value="1"/>
</dbReference>
<dbReference type="InterPro" id="IPR036866">
    <property type="entry name" value="RibonucZ/Hydroxyglut_hydro"/>
</dbReference>
<reference evidence="2 5" key="1">
    <citation type="submission" date="2013-12" db="EMBL/GenBank/DDBJ databases">
        <title>The complete genome sequence of Methanobacterium sp. BRM9.</title>
        <authorList>
            <consortium name="Pastoral Greenhouse Gas Research Consortium"/>
            <person name="Kelly W.J."/>
            <person name="Leahy S.C."/>
            <person name="Perry R."/>
            <person name="Li D."/>
            <person name="Altermann E."/>
            <person name="Lambie S.C."/>
            <person name="Attwood G.T."/>
        </authorList>
    </citation>
    <scope>NUCLEOTIDE SEQUENCE [LARGE SCALE GENOMIC DNA]</scope>
    <source>
        <strain evidence="2 5">BRM9</strain>
    </source>
</reference>
<evidence type="ECO:0000313" key="2">
    <source>
        <dbReference type="EMBL" id="AIS32970.1"/>
    </source>
</evidence>
<evidence type="ECO:0000259" key="1">
    <source>
        <dbReference type="SMART" id="SM00849"/>
    </source>
</evidence>
<evidence type="ECO:0000313" key="5">
    <source>
        <dbReference type="Proteomes" id="UP000029661"/>
    </source>
</evidence>
<dbReference type="GeneID" id="24793339"/>